<dbReference type="Proteomes" id="UP000027920">
    <property type="component" value="Unassembled WGS sequence"/>
</dbReference>
<dbReference type="InterPro" id="IPR029058">
    <property type="entry name" value="AB_hydrolase_fold"/>
</dbReference>
<dbReference type="Gene3D" id="3.40.50.1820">
    <property type="entry name" value="alpha/beta hydrolase"/>
    <property type="match status" value="1"/>
</dbReference>
<dbReference type="SUPFAM" id="SSF82171">
    <property type="entry name" value="DPP6 N-terminal domain-like"/>
    <property type="match status" value="1"/>
</dbReference>
<dbReference type="EMBL" id="AMGV01000025">
    <property type="protein sequence ID" value="KEF51277.1"/>
    <property type="molecule type" value="Genomic_DNA"/>
</dbReference>
<sequence length="591" mass="64211">MSTSLDPAPQVAAYGTWESPIQPDHFAAPGSVGLDEVYVNRNNGNVYINELRADEDGRGVIVEFIHDGKSKDVLPKQFNAISQVHEYGGASFAVNQATSLLVFTDWVTKSVFNLDPDSQHVEAIVEADLRTYYADFDVHPVDHKYVVAIMENHHPATISDVENSLVVIDSATKEVRTLAQGSDFYTFPRFSPDGKKLAWVQWNHPNMPWDNTELAIKLDGLAESEFGFPEWFLGGSSYALLEATKLVACYNRNGRWTIIEVDTDTFKWRDLGLPIVQIPINALKAVGDTSFVVIGSTSSLPNVATVVNVSHPGLGRVLRRSSTISLPADYISSPQNVVFPRVHGPGGGNASGLFLPPRNARYIGPDGTLPPLIVAMHGGATYQNGLGFYLRDHALTTRGYALLQVNYVGGSGYGRSYRGLVATQWGVSDIADAVSGIEYLAKQGLIDISRVGLTGHSAGGVRHDAGVGEISLAVGLWRGRKQCLGYGSVGKRDAQIRVSIPGTFDAILKERSPLSHAAKITSPILIISGADDTVVPPNQAYLLAKLIKNAGTEVSLKIYDGEGHVFARGSTLSNIETWRYAWFRKYLAKES</sequence>
<dbReference type="STRING" id="1182545.A0A072NV83"/>
<dbReference type="RefSeq" id="XP_013253867.1">
    <property type="nucleotide sequence ID" value="XM_013398413.1"/>
</dbReference>
<feature type="domain" description="Peptidase S9 prolyl oligopeptidase catalytic" evidence="1">
    <location>
        <begin position="509"/>
        <end position="589"/>
    </location>
</feature>
<dbReference type="PANTHER" id="PTHR43056:SF5">
    <property type="entry name" value="PEPTIDASE S9 PROLYL OLIGOPEPTIDASE CATALYTIC DOMAIN-CONTAINING PROTEIN"/>
    <property type="match status" value="1"/>
</dbReference>
<dbReference type="InterPro" id="IPR050585">
    <property type="entry name" value="Xaa-Pro_dipeptidyl-ppase/CocE"/>
</dbReference>
<name>A0A072NV83_9EURO</name>
<feature type="domain" description="Peptidase S9 prolyl oligopeptidase catalytic" evidence="1">
    <location>
        <begin position="393"/>
        <end position="461"/>
    </location>
</feature>
<protein>
    <recommendedName>
        <fullName evidence="1">Peptidase S9 prolyl oligopeptidase catalytic domain-containing protein</fullName>
    </recommendedName>
</protein>
<dbReference type="PANTHER" id="PTHR43056">
    <property type="entry name" value="PEPTIDASE S9 PROLYL OLIGOPEPTIDASE"/>
    <property type="match status" value="1"/>
</dbReference>
<dbReference type="OrthoDB" id="43744at2759"/>
<dbReference type="Pfam" id="PF00326">
    <property type="entry name" value="Peptidase_S9"/>
    <property type="match status" value="2"/>
</dbReference>
<dbReference type="HOGENOM" id="CLU_012236_1_0_1"/>
<evidence type="ECO:0000313" key="3">
    <source>
        <dbReference type="Proteomes" id="UP000027920"/>
    </source>
</evidence>
<evidence type="ECO:0000313" key="2">
    <source>
        <dbReference type="EMBL" id="KEF51277.1"/>
    </source>
</evidence>
<gene>
    <name evidence="2" type="ORF">A1O9_12627</name>
</gene>
<dbReference type="VEuPathDB" id="FungiDB:A1O9_12627"/>
<organism evidence="2 3">
    <name type="scientific">Exophiala aquamarina CBS 119918</name>
    <dbReference type="NCBI Taxonomy" id="1182545"/>
    <lineage>
        <taxon>Eukaryota</taxon>
        <taxon>Fungi</taxon>
        <taxon>Dikarya</taxon>
        <taxon>Ascomycota</taxon>
        <taxon>Pezizomycotina</taxon>
        <taxon>Eurotiomycetes</taxon>
        <taxon>Chaetothyriomycetidae</taxon>
        <taxon>Chaetothyriales</taxon>
        <taxon>Herpotrichiellaceae</taxon>
        <taxon>Exophiala</taxon>
    </lineage>
</organism>
<reference evidence="2 3" key="1">
    <citation type="submission" date="2013-03" db="EMBL/GenBank/DDBJ databases">
        <title>The Genome Sequence of Exophiala aquamarina CBS 119918.</title>
        <authorList>
            <consortium name="The Broad Institute Genomics Platform"/>
            <person name="Cuomo C."/>
            <person name="de Hoog S."/>
            <person name="Gorbushina A."/>
            <person name="Walker B."/>
            <person name="Young S.K."/>
            <person name="Zeng Q."/>
            <person name="Gargeya S."/>
            <person name="Fitzgerald M."/>
            <person name="Haas B."/>
            <person name="Abouelleil A."/>
            <person name="Allen A.W."/>
            <person name="Alvarado L."/>
            <person name="Arachchi H.M."/>
            <person name="Berlin A.M."/>
            <person name="Chapman S.B."/>
            <person name="Gainer-Dewar J."/>
            <person name="Goldberg J."/>
            <person name="Griggs A."/>
            <person name="Gujja S."/>
            <person name="Hansen M."/>
            <person name="Howarth C."/>
            <person name="Imamovic A."/>
            <person name="Ireland A."/>
            <person name="Larimer J."/>
            <person name="McCowan C."/>
            <person name="Murphy C."/>
            <person name="Pearson M."/>
            <person name="Poon T.W."/>
            <person name="Priest M."/>
            <person name="Roberts A."/>
            <person name="Saif S."/>
            <person name="Shea T."/>
            <person name="Sisk P."/>
            <person name="Sykes S."/>
            <person name="Wortman J."/>
            <person name="Nusbaum C."/>
            <person name="Birren B."/>
        </authorList>
    </citation>
    <scope>NUCLEOTIDE SEQUENCE [LARGE SCALE GENOMIC DNA]</scope>
    <source>
        <strain evidence="2 3">CBS 119918</strain>
    </source>
</reference>
<dbReference type="AlphaFoldDB" id="A0A072NV83"/>
<dbReference type="GO" id="GO:0006508">
    <property type="term" value="P:proteolysis"/>
    <property type="evidence" value="ECO:0007669"/>
    <property type="project" value="InterPro"/>
</dbReference>
<keyword evidence="3" id="KW-1185">Reference proteome</keyword>
<dbReference type="InterPro" id="IPR011042">
    <property type="entry name" value="6-blade_b-propeller_TolB-like"/>
</dbReference>
<dbReference type="GeneID" id="25287521"/>
<dbReference type="GO" id="GO:0008236">
    <property type="term" value="F:serine-type peptidase activity"/>
    <property type="evidence" value="ECO:0007669"/>
    <property type="project" value="InterPro"/>
</dbReference>
<proteinExistence type="predicted"/>
<dbReference type="Gene3D" id="2.120.10.30">
    <property type="entry name" value="TolB, C-terminal domain"/>
    <property type="match status" value="1"/>
</dbReference>
<dbReference type="SUPFAM" id="SSF53474">
    <property type="entry name" value="alpha/beta-Hydrolases"/>
    <property type="match status" value="1"/>
</dbReference>
<dbReference type="InterPro" id="IPR001375">
    <property type="entry name" value="Peptidase_S9_cat"/>
</dbReference>
<evidence type="ECO:0000259" key="1">
    <source>
        <dbReference type="Pfam" id="PF00326"/>
    </source>
</evidence>
<comment type="caution">
    <text evidence="2">The sequence shown here is derived from an EMBL/GenBank/DDBJ whole genome shotgun (WGS) entry which is preliminary data.</text>
</comment>
<accession>A0A072NV83</accession>